<reference evidence="1" key="1">
    <citation type="submission" date="2021-07" db="EMBL/GenBank/DDBJ databases">
        <title>Pseudohoeflea marina sp. nov. a polyhydroxyalcanoate-producing bacterium.</title>
        <authorList>
            <person name="Zheng W."/>
            <person name="Yu S."/>
            <person name="Huang Y."/>
        </authorList>
    </citation>
    <scope>NUCLEOTIDE SEQUENCE</scope>
    <source>
        <strain evidence="1">DP4N28-3</strain>
    </source>
</reference>
<comment type="caution">
    <text evidence="1">The sequence shown here is derived from an EMBL/GenBank/DDBJ whole genome shotgun (WGS) entry which is preliminary data.</text>
</comment>
<protein>
    <submittedName>
        <fullName evidence="1">VOC family protein</fullName>
    </submittedName>
</protein>
<dbReference type="EMBL" id="JAHWQX010000001">
    <property type="protein sequence ID" value="MBW3095867.1"/>
    <property type="molecule type" value="Genomic_DNA"/>
</dbReference>
<sequence length="112" mass="12274">MQLKQVIAHLDCSDLQRSEAWYAQLFERAPDRRPMAGLVEWHLDESAGLQLFEDAQRAGGGTLTLIVEALAALRQRLTKAHLAPGPLSTGDVGQLCMLSDPDGNRVALVEPR</sequence>
<gene>
    <name evidence="1" type="ORF">KY465_01090</name>
</gene>
<dbReference type="Proteomes" id="UP001430804">
    <property type="component" value="Unassembled WGS sequence"/>
</dbReference>
<dbReference type="CDD" id="cd06587">
    <property type="entry name" value="VOC"/>
    <property type="match status" value="1"/>
</dbReference>
<organism evidence="1 2">
    <name type="scientific">Pseudohoeflea coraliihabitans</name>
    <dbReference type="NCBI Taxonomy" id="2860393"/>
    <lineage>
        <taxon>Bacteria</taxon>
        <taxon>Pseudomonadati</taxon>
        <taxon>Pseudomonadota</taxon>
        <taxon>Alphaproteobacteria</taxon>
        <taxon>Hyphomicrobiales</taxon>
        <taxon>Rhizobiaceae</taxon>
        <taxon>Pseudohoeflea</taxon>
    </lineage>
</organism>
<evidence type="ECO:0000313" key="1">
    <source>
        <dbReference type="EMBL" id="MBW3095867.1"/>
    </source>
</evidence>
<dbReference type="RefSeq" id="WP_219157579.1">
    <property type="nucleotide sequence ID" value="NZ_JAHWQX010000001.1"/>
</dbReference>
<evidence type="ECO:0000313" key="2">
    <source>
        <dbReference type="Proteomes" id="UP001430804"/>
    </source>
</evidence>
<accession>A0ABS6WIV4</accession>
<name>A0ABS6WIV4_9HYPH</name>
<keyword evidence="2" id="KW-1185">Reference proteome</keyword>
<proteinExistence type="predicted"/>